<evidence type="ECO:0000313" key="2">
    <source>
        <dbReference type="Proteomes" id="UP000268615"/>
    </source>
</evidence>
<gene>
    <name evidence="1" type="primary">csy1</name>
    <name evidence="1" type="ORF">EHN07_11635</name>
</gene>
<accession>A0A3N5DMX1</accession>
<dbReference type="NCBIfam" id="TIGR02564">
    <property type="entry name" value="cas_Csy1"/>
    <property type="match status" value="1"/>
</dbReference>
<dbReference type="RefSeq" id="WP_124024297.1">
    <property type="nucleotide sequence ID" value="NZ_RPOH01000042.1"/>
</dbReference>
<dbReference type="EMBL" id="RPOH01000042">
    <property type="protein sequence ID" value="RPH26900.1"/>
    <property type="molecule type" value="Genomic_DNA"/>
</dbReference>
<name>A0A3N5DMX1_9ENTR</name>
<organism evidence="1 2">
    <name type="scientific">Buttiauxella warmboldiae</name>
    <dbReference type="NCBI Taxonomy" id="82993"/>
    <lineage>
        <taxon>Bacteria</taxon>
        <taxon>Pseudomonadati</taxon>
        <taxon>Pseudomonadota</taxon>
        <taxon>Gammaproteobacteria</taxon>
        <taxon>Enterobacterales</taxon>
        <taxon>Enterobacteriaceae</taxon>
        <taxon>Buttiauxella</taxon>
    </lineage>
</organism>
<proteinExistence type="predicted"/>
<sequence length="440" mass="50005">MSQRGLTEFIVSYISGRRQTKLEAFDKEAAKRLHGTDAALESQISQERRELELRYETRAWLTDAAYRAGQISLVTHAAKYTHGDAKNSSIFSATNSAEGYLATASLAKPAVDAVGNAAALDVAKLLQTEIDGDSLLACLQRKDDSALAELAENEQQLAGWIEGFSRALTTKDPASHKLAKQVYFPVAGGYHLLNPLFSSSLAQALHQRMVALRFSEESKENWKAHKEKRWHPQPLVMFPKTAVMNFGGTKPQNISALNSSRGGRVWLLACAPPQWEQQSHPPYGSKTLFGQGPFERSTREIRRRLIGLLINTGDTNNYLIRRARDRYIDEIIDVLFSLAADIQCEEWSAWTQNEKCQLKPHQQLWLDPWRAETDEAFRLEREKDDWQDAVADDFALWLNSHLRRAELNVGKTERREWQGKPLFRRRLHEMEQAIRSSPHA</sequence>
<reference evidence="1 2" key="1">
    <citation type="submission" date="2018-11" db="EMBL/GenBank/DDBJ databases">
        <title>Draft genome sequence of Buttiauxella warmboldiae CCUG 35512.</title>
        <authorList>
            <person name="Salva-Serra F."/>
            <person name="Marathe N."/>
            <person name="Moore E."/>
            <person name="Svensson L."/>
            <person name="Engstrom-Jakobsson H."/>
        </authorList>
    </citation>
    <scope>NUCLEOTIDE SEQUENCE [LARGE SCALE GENOMIC DNA]</scope>
    <source>
        <strain evidence="1 2">CCUG 35512</strain>
    </source>
</reference>
<dbReference type="InterPro" id="IPR013397">
    <property type="entry name" value="CRISPR-assoc_prot_Csy1"/>
</dbReference>
<evidence type="ECO:0000313" key="1">
    <source>
        <dbReference type="EMBL" id="RPH26900.1"/>
    </source>
</evidence>
<dbReference type="OrthoDB" id="9815616at2"/>
<protein>
    <submittedName>
        <fullName evidence="1">Type I-F CRISPR-associated protein Csy1</fullName>
    </submittedName>
</protein>
<keyword evidence="2" id="KW-1185">Reference proteome</keyword>
<dbReference type="CDD" id="cd09735">
    <property type="entry name" value="Csy1_I-F"/>
    <property type="match status" value="1"/>
</dbReference>
<dbReference type="Proteomes" id="UP000268615">
    <property type="component" value="Unassembled WGS sequence"/>
</dbReference>
<dbReference type="Pfam" id="PF09611">
    <property type="entry name" value="Cas_Csy1"/>
    <property type="match status" value="1"/>
</dbReference>
<comment type="caution">
    <text evidence="1">The sequence shown here is derived from an EMBL/GenBank/DDBJ whole genome shotgun (WGS) entry which is preliminary data.</text>
</comment>
<dbReference type="AlphaFoldDB" id="A0A3N5DMX1"/>